<reference evidence="2 3" key="1">
    <citation type="journal article" date="2017" name="PLoS Biol.">
        <title>The sea cucumber genome provides insights into morphological evolution and visceral regeneration.</title>
        <authorList>
            <person name="Zhang X."/>
            <person name="Sun L."/>
            <person name="Yuan J."/>
            <person name="Sun Y."/>
            <person name="Gao Y."/>
            <person name="Zhang L."/>
            <person name="Li S."/>
            <person name="Dai H."/>
            <person name="Hamel J.F."/>
            <person name="Liu C."/>
            <person name="Yu Y."/>
            <person name="Liu S."/>
            <person name="Lin W."/>
            <person name="Guo K."/>
            <person name="Jin S."/>
            <person name="Xu P."/>
            <person name="Storey K.B."/>
            <person name="Huan P."/>
            <person name="Zhang T."/>
            <person name="Zhou Y."/>
            <person name="Zhang J."/>
            <person name="Lin C."/>
            <person name="Li X."/>
            <person name="Xing L."/>
            <person name="Huo D."/>
            <person name="Sun M."/>
            <person name="Wang L."/>
            <person name="Mercier A."/>
            <person name="Li F."/>
            <person name="Yang H."/>
            <person name="Xiang J."/>
        </authorList>
    </citation>
    <scope>NUCLEOTIDE SEQUENCE [LARGE SCALE GENOMIC DNA]</scope>
    <source>
        <strain evidence="2">Shaxun</strain>
        <tissue evidence="2">Muscle</tissue>
    </source>
</reference>
<feature type="compositionally biased region" description="Low complexity" evidence="1">
    <location>
        <begin position="153"/>
        <end position="172"/>
    </location>
</feature>
<gene>
    <name evidence="2" type="ORF">BSL78_01774</name>
</gene>
<dbReference type="Gene3D" id="1.20.58.1520">
    <property type="match status" value="1"/>
</dbReference>
<evidence type="ECO:0000313" key="2">
    <source>
        <dbReference type="EMBL" id="PIK61283.1"/>
    </source>
</evidence>
<feature type="non-terminal residue" evidence="2">
    <location>
        <position position="374"/>
    </location>
</feature>
<protein>
    <submittedName>
        <fullName evidence="2">Putative coiled-coil domain-containing protein</fullName>
    </submittedName>
</protein>
<dbReference type="OrthoDB" id="67750at2759"/>
<dbReference type="InterPro" id="IPR037383">
    <property type="entry name" value="CCDC87"/>
</dbReference>
<accession>A0A2G8LM09</accession>
<comment type="caution">
    <text evidence="2">The sequence shown here is derived from an EMBL/GenBank/DDBJ whole genome shotgun (WGS) entry which is preliminary data.</text>
</comment>
<dbReference type="EMBL" id="MRZV01000036">
    <property type="protein sequence ID" value="PIK61283.1"/>
    <property type="molecule type" value="Genomic_DNA"/>
</dbReference>
<sequence length="374" mass="42579">MDDRNARSYASWLAVEENTVSSEDYIKYLSTQESDYLGVVFHFYDHEGSTSIDDKSETDEERLAQMAKEKERLQKLTELREQKSQYTEGMWNVATVTLGGLGRDPELEEDLEETIGTVPNTPSPQNIHRTHSGKVRIVKSHSSTPTDAGAALRVPGAGVSRSSSRSGLSRGPFDTASPLIGSPEAVLPTSQERLEAVWNSLQMPDHLRLDMAIKYSSNEYADKLVESIEAWEVAVDLILQREAILSKLEIFERFASDPDRFFQKGQRGLSVARLEEAKKRSSLYTGLHNLEGKTRRKIQTLQKRYQDMVTYQGRPYLDKMRVDCTEMLYWLQQERRQQALEHASSTSSREIPEVKDLPVAELPEFTVNLYIRPL</sequence>
<dbReference type="PANTHER" id="PTHR16078:SF1">
    <property type="entry name" value="COILED-COIL DOMAIN-CONTAINING PROTEIN 87"/>
    <property type="match status" value="1"/>
</dbReference>
<evidence type="ECO:0000313" key="3">
    <source>
        <dbReference type="Proteomes" id="UP000230750"/>
    </source>
</evidence>
<keyword evidence="3" id="KW-1185">Reference proteome</keyword>
<feature type="region of interest" description="Disordered" evidence="1">
    <location>
        <begin position="140"/>
        <end position="182"/>
    </location>
</feature>
<dbReference type="Proteomes" id="UP000230750">
    <property type="component" value="Unassembled WGS sequence"/>
</dbReference>
<organism evidence="2 3">
    <name type="scientific">Stichopus japonicus</name>
    <name type="common">Sea cucumber</name>
    <dbReference type="NCBI Taxonomy" id="307972"/>
    <lineage>
        <taxon>Eukaryota</taxon>
        <taxon>Metazoa</taxon>
        <taxon>Echinodermata</taxon>
        <taxon>Eleutherozoa</taxon>
        <taxon>Echinozoa</taxon>
        <taxon>Holothuroidea</taxon>
        <taxon>Aspidochirotacea</taxon>
        <taxon>Aspidochirotida</taxon>
        <taxon>Stichopodidae</taxon>
        <taxon>Apostichopus</taxon>
    </lineage>
</organism>
<name>A0A2G8LM09_STIJA</name>
<proteinExistence type="predicted"/>
<dbReference type="PANTHER" id="PTHR16078">
    <property type="entry name" value="COILED-COIL DOMAIN-CONTAINING PROTEIN 87"/>
    <property type="match status" value="1"/>
</dbReference>
<evidence type="ECO:0000256" key="1">
    <source>
        <dbReference type="SAM" id="MobiDB-lite"/>
    </source>
</evidence>
<dbReference type="AlphaFoldDB" id="A0A2G8LM09"/>